<sequence length="93" mass="11123">MTLIKLRKKPAAKNTVRLYLDAYPPIYDPLTGKSQRKFYLKLFLYRIPKSQLEKKHNDQTLIIAENLRVKMMFEIYNNRISKKLRMSILSGNY</sequence>
<dbReference type="EMBL" id="LJOD01000001">
    <property type="protein sequence ID" value="KPE52953.1"/>
    <property type="molecule type" value="Genomic_DNA"/>
</dbReference>
<evidence type="ECO:0000313" key="1">
    <source>
        <dbReference type="EMBL" id="KPE52953.1"/>
    </source>
</evidence>
<protein>
    <submittedName>
        <fullName evidence="1">Uncharacterized protein</fullName>
    </submittedName>
</protein>
<dbReference type="PATRIC" id="fig|253.9.peg.617"/>
<dbReference type="Proteomes" id="UP000037953">
    <property type="component" value="Unassembled WGS sequence"/>
</dbReference>
<gene>
    <name evidence="1" type="ORF">AOB46_02910</name>
</gene>
<reference evidence="1 2" key="1">
    <citation type="journal article" date="2015" name="Genom Data">
        <title>Draft genome sequence of a multidrug-resistant Chryseobacterium indologenes isolate from Malaysia.</title>
        <authorList>
            <person name="Yu C.Y."/>
            <person name="Ang G.Y."/>
            <person name="Cheng H.J."/>
            <person name="Cheong Y.M."/>
            <person name="Yin W.F."/>
            <person name="Chan K.G."/>
        </authorList>
    </citation>
    <scope>NUCLEOTIDE SEQUENCE [LARGE SCALE GENOMIC DNA]</scope>
    <source>
        <strain evidence="1 2">CI_885</strain>
    </source>
</reference>
<dbReference type="OrthoDB" id="9806835at2"/>
<comment type="caution">
    <text evidence="1">The sequence shown here is derived from an EMBL/GenBank/DDBJ whole genome shotgun (WGS) entry which is preliminary data.</text>
</comment>
<reference evidence="2" key="2">
    <citation type="submission" date="2015-09" db="EMBL/GenBank/DDBJ databases">
        <title>Draft genome sequence of a multidrug-resistant Chryseobacterium indologenes isolate from Malaysia.</title>
        <authorList>
            <person name="Yu C.Y."/>
            <person name="Ang G.Y."/>
            <person name="Chan K.-G."/>
        </authorList>
    </citation>
    <scope>NUCLEOTIDE SEQUENCE [LARGE SCALE GENOMIC DNA]</scope>
    <source>
        <strain evidence="2">CI_885</strain>
    </source>
</reference>
<proteinExistence type="predicted"/>
<evidence type="ECO:0000313" key="2">
    <source>
        <dbReference type="Proteomes" id="UP000037953"/>
    </source>
</evidence>
<accession>A0A0N0IYA1</accession>
<dbReference type="RefSeq" id="WP_062696530.1">
    <property type="nucleotide sequence ID" value="NZ_LJOD01000001.1"/>
</dbReference>
<name>A0A0N0IYA1_CHRID</name>
<dbReference type="AlphaFoldDB" id="A0A0N0IYA1"/>
<organism evidence="1 2">
    <name type="scientific">Chryseobacterium indologenes</name>
    <name type="common">Flavobacterium indologenes</name>
    <dbReference type="NCBI Taxonomy" id="253"/>
    <lineage>
        <taxon>Bacteria</taxon>
        <taxon>Pseudomonadati</taxon>
        <taxon>Bacteroidota</taxon>
        <taxon>Flavobacteriia</taxon>
        <taxon>Flavobacteriales</taxon>
        <taxon>Weeksellaceae</taxon>
        <taxon>Chryseobacterium group</taxon>
        <taxon>Chryseobacterium</taxon>
    </lineage>
</organism>